<dbReference type="FunFam" id="3.40.50.970:FF:000039">
    <property type="entry name" value="Indolepyruvate oxidoreductase subunit IorA"/>
    <property type="match status" value="1"/>
</dbReference>
<evidence type="ECO:0008006" key="4">
    <source>
        <dbReference type="Google" id="ProtNLM"/>
    </source>
</evidence>
<gene>
    <name evidence="3" type="ORF">S03H2_32738</name>
</gene>
<comment type="caution">
    <text evidence="3">The sequence shown here is derived from an EMBL/GenBank/DDBJ whole genome shotgun (WGS) entry which is preliminary data.</text>
</comment>
<protein>
    <recommendedName>
        <fullName evidence="4">Pyruvate flavodoxin/ferredoxin oxidoreductase pyrimidine binding domain-containing protein</fullName>
    </recommendedName>
</protein>
<reference evidence="3" key="1">
    <citation type="journal article" date="2014" name="Front. Microbiol.">
        <title>High frequency of phylogenetically diverse reductive dehalogenase-homologous genes in deep subseafloor sedimentary metagenomes.</title>
        <authorList>
            <person name="Kawai M."/>
            <person name="Futagami T."/>
            <person name="Toyoda A."/>
            <person name="Takaki Y."/>
            <person name="Nishi S."/>
            <person name="Hori S."/>
            <person name="Arai W."/>
            <person name="Tsubouchi T."/>
            <person name="Morono Y."/>
            <person name="Uchiyama I."/>
            <person name="Ito T."/>
            <person name="Fujiyama A."/>
            <person name="Inagaki F."/>
            <person name="Takami H."/>
        </authorList>
    </citation>
    <scope>NUCLEOTIDE SEQUENCE</scope>
    <source>
        <strain evidence="3">Expedition CK06-06</strain>
    </source>
</reference>
<dbReference type="InterPro" id="IPR029061">
    <property type="entry name" value="THDP-binding"/>
</dbReference>
<evidence type="ECO:0000313" key="3">
    <source>
        <dbReference type="EMBL" id="GAH58192.1"/>
    </source>
</evidence>
<organism evidence="3">
    <name type="scientific">marine sediment metagenome</name>
    <dbReference type="NCBI Taxonomy" id="412755"/>
    <lineage>
        <taxon>unclassified sequences</taxon>
        <taxon>metagenomes</taxon>
        <taxon>ecological metagenomes</taxon>
    </lineage>
</organism>
<dbReference type="PANTHER" id="PTHR43710:SF7">
    <property type="entry name" value="INDOLEPYRUVATE OXIDOREDUCTASE SUBUNIT IORA"/>
    <property type="match status" value="1"/>
</dbReference>
<proteinExistence type="predicted"/>
<sequence>MSMPYFAEEIPGKRVIMLGNEAIARGILEAGVVIGAGYPGTPSSEILDTLAKMKPYYPYLNIEWSINEKVGFEVAYGGSMSNARSVAVMKHVGLNVASDAFMTACYAGARGGMVVVSADDPNCFSSQNEQDNRYFGLHALIPVFEPSTAQEAKD</sequence>
<dbReference type="AlphaFoldDB" id="X1GLX2"/>
<dbReference type="PANTHER" id="PTHR43710">
    <property type="entry name" value="2-HYDROXYACYL-COA LYASE"/>
    <property type="match status" value="1"/>
</dbReference>
<keyword evidence="2" id="KW-0560">Oxidoreductase</keyword>
<dbReference type="EMBL" id="BARU01019899">
    <property type="protein sequence ID" value="GAH58192.1"/>
    <property type="molecule type" value="Genomic_DNA"/>
</dbReference>
<dbReference type="GO" id="GO:0046872">
    <property type="term" value="F:metal ion binding"/>
    <property type="evidence" value="ECO:0007669"/>
    <property type="project" value="UniProtKB-KW"/>
</dbReference>
<dbReference type="SUPFAM" id="SSF52518">
    <property type="entry name" value="Thiamin diphosphate-binding fold (THDP-binding)"/>
    <property type="match status" value="1"/>
</dbReference>
<dbReference type="InterPro" id="IPR002880">
    <property type="entry name" value="Pyrv_Fd/Flavodoxin_OxRdtase_N"/>
</dbReference>
<dbReference type="Gene3D" id="3.40.50.970">
    <property type="match status" value="1"/>
</dbReference>
<evidence type="ECO:0000256" key="2">
    <source>
        <dbReference type="ARBA" id="ARBA00023002"/>
    </source>
</evidence>
<accession>X1GLX2</accession>
<dbReference type="GO" id="GO:0030976">
    <property type="term" value="F:thiamine pyrophosphate binding"/>
    <property type="evidence" value="ECO:0007669"/>
    <property type="project" value="InterPro"/>
</dbReference>
<name>X1GLX2_9ZZZZ</name>
<dbReference type="InterPro" id="IPR045025">
    <property type="entry name" value="HACL1-like"/>
</dbReference>
<dbReference type="CDD" id="cd07034">
    <property type="entry name" value="TPP_PYR_PFOR_IOR-alpha_like"/>
    <property type="match status" value="1"/>
</dbReference>
<keyword evidence="1" id="KW-0479">Metal-binding</keyword>
<evidence type="ECO:0000256" key="1">
    <source>
        <dbReference type="ARBA" id="ARBA00022723"/>
    </source>
</evidence>
<dbReference type="GO" id="GO:0016491">
    <property type="term" value="F:oxidoreductase activity"/>
    <property type="evidence" value="ECO:0007669"/>
    <property type="project" value="UniProtKB-KW"/>
</dbReference>